<dbReference type="InterPro" id="IPR011043">
    <property type="entry name" value="Gal_Oxase/kelch_b-propeller"/>
</dbReference>
<comment type="catalytic activity">
    <reaction evidence="1">
        <text>7-[(3S)-3-amino-3-carboxypropyl]wyosine(37) in tRNA(Phe) + S-adenosyl-L-methionine = 7-[(3S)-(3-amino-3-methoxycarbonyl)propyl]wyosine(37) in tRNA(Phe) + S-adenosyl-L-homocysteine</text>
        <dbReference type="Rhea" id="RHEA:36903"/>
        <dbReference type="Rhea" id="RHEA-COMP:10379"/>
        <dbReference type="Rhea" id="RHEA-COMP:11844"/>
        <dbReference type="ChEBI" id="CHEBI:57856"/>
        <dbReference type="ChEBI" id="CHEBI:59789"/>
        <dbReference type="ChEBI" id="CHEBI:73543"/>
        <dbReference type="ChEBI" id="CHEBI:74275"/>
        <dbReference type="EC" id="2.1.1.290"/>
    </reaction>
</comment>
<dbReference type="EMBL" id="HE616742">
    <property type="protein sequence ID" value="CCE89366.1"/>
    <property type="molecule type" value="Genomic_DNA"/>
</dbReference>
<dbReference type="Pfam" id="PF04072">
    <property type="entry name" value="LCM"/>
    <property type="match status" value="1"/>
</dbReference>
<keyword evidence="9" id="KW-0949">S-adenosyl-L-methionine</keyword>
<evidence type="ECO:0000256" key="6">
    <source>
        <dbReference type="ARBA" id="ARBA00018045"/>
    </source>
</evidence>
<evidence type="ECO:0000256" key="9">
    <source>
        <dbReference type="ARBA" id="ARBA00022691"/>
    </source>
</evidence>
<comment type="pathway">
    <text evidence="2">tRNA modification; wybutosine-tRNA(Phe) biosynthesis.</text>
</comment>
<dbReference type="Gene3D" id="3.40.50.150">
    <property type="entry name" value="Vaccinia Virus protein VP39"/>
    <property type="match status" value="1"/>
</dbReference>
<evidence type="ECO:0000256" key="10">
    <source>
        <dbReference type="ARBA" id="ARBA00022694"/>
    </source>
</evidence>
<evidence type="ECO:0000256" key="11">
    <source>
        <dbReference type="ARBA" id="ARBA00029750"/>
    </source>
</evidence>
<name>G8ZL72_TORDE</name>
<dbReference type="PANTHER" id="PTHR46529:SF1">
    <property type="entry name" value="TRNA WYBUTOSINE-SYNTHESIZING PROTEIN 4"/>
    <property type="match status" value="1"/>
</dbReference>
<comment type="catalytic activity">
    <reaction evidence="13">
        <text>7-[(3S)-(3-amino-3-methoxycarbonyl)propyl]wyosine(37) in tRNA(Phe) + S-adenosyl-L-methionine + CO2 = wybutosine(37) in tRNA(Phe) + S-adenosyl-L-homocysteine + 2 H(+)</text>
        <dbReference type="Rhea" id="RHEA:37119"/>
        <dbReference type="Rhea" id="RHEA-COMP:11844"/>
        <dbReference type="Rhea" id="RHEA-COMP:11847"/>
        <dbReference type="ChEBI" id="CHEBI:15378"/>
        <dbReference type="ChEBI" id="CHEBI:16526"/>
        <dbReference type="ChEBI" id="CHEBI:57856"/>
        <dbReference type="ChEBI" id="CHEBI:59789"/>
        <dbReference type="ChEBI" id="CHEBI:73544"/>
        <dbReference type="ChEBI" id="CHEBI:74275"/>
        <dbReference type="EC" id="2.3.1.231"/>
    </reaction>
</comment>
<evidence type="ECO:0000256" key="8">
    <source>
        <dbReference type="ARBA" id="ARBA00022679"/>
    </source>
</evidence>
<dbReference type="HOGENOM" id="CLU_002761_0_0_1"/>
<dbReference type="RefSeq" id="XP_003678577.1">
    <property type="nucleotide sequence ID" value="XM_003678529.1"/>
</dbReference>
<keyword evidence="7" id="KW-0489">Methyltransferase</keyword>
<dbReference type="InterPro" id="IPR029063">
    <property type="entry name" value="SAM-dependent_MTases_sf"/>
</dbReference>
<dbReference type="UniPathway" id="UPA00375"/>
<gene>
    <name evidence="14" type="primary">TDEL0A00340</name>
    <name evidence="14" type="ORF">TDEL_0A00340</name>
</gene>
<comment type="similarity">
    <text evidence="3">Belongs to the methyltransferase superfamily. LCMT family.</text>
</comment>
<evidence type="ECO:0000256" key="4">
    <source>
        <dbReference type="ARBA" id="ARBA00012155"/>
    </source>
</evidence>
<dbReference type="Proteomes" id="UP000005627">
    <property type="component" value="Chromosome 1"/>
</dbReference>
<dbReference type="GO" id="GO:0031591">
    <property type="term" value="P:wybutosine biosynthetic process"/>
    <property type="evidence" value="ECO:0007669"/>
    <property type="project" value="EnsemblFungi"/>
</dbReference>
<proteinExistence type="inferred from homology"/>
<dbReference type="Gene3D" id="2.120.10.80">
    <property type="entry name" value="Kelch-type beta propeller"/>
    <property type="match status" value="1"/>
</dbReference>
<dbReference type="Pfam" id="PF13418">
    <property type="entry name" value="Beta-prop_TYW4"/>
    <property type="match status" value="1"/>
</dbReference>
<evidence type="ECO:0000256" key="13">
    <source>
        <dbReference type="ARBA" id="ARBA00049250"/>
    </source>
</evidence>
<dbReference type="GeneID" id="11503247"/>
<reference evidence="14 15" key="1">
    <citation type="journal article" date="2011" name="Proc. Natl. Acad. Sci. U.S.A.">
        <title>Evolutionary erosion of yeast sex chromosomes by mating-type switching accidents.</title>
        <authorList>
            <person name="Gordon J.L."/>
            <person name="Armisen D."/>
            <person name="Proux-Wera E."/>
            <person name="Oheigeartaigh S.S."/>
            <person name="Byrne K.P."/>
            <person name="Wolfe K.H."/>
        </authorList>
    </citation>
    <scope>NUCLEOTIDE SEQUENCE [LARGE SCALE GENOMIC DNA]</scope>
    <source>
        <strain evidence="15">ATCC 10662 / CBS 1146 / NBRC 0425 / NCYC 2629 / NRRL Y-866</strain>
    </source>
</reference>
<sequence>MTTELTPRQLKQLEKQNRRKKYADLAIQGTNNSSIASKRSVEVLYLSKLSENDRSTQANEYFKYFVKKTPKRSPCINRGYWLRLHAIRSRLDSIVEATQKKIVVVNLGCGFDPLPFQLLDPNNEASRKYSGRVRFLDLDYPDLISKKVQIIKQNDELTNILGPECDELSDAVKFGTVNYIAAPCNLNYLETFKKDIVPFGLDDPELIKVFVAEVSLAYMKPERADDIIKLCGELPNSHFLMLEQLIPEGENEPFSKQMLKHFRKNDSPLLSVLQYKTLQSQRERFSKLGFPNINAGDMFKLWESVDVEQRLKVKYLELFDELEEFHLFCHHYIICHATNDTGFAFDGTYKFTPSKSIRSLEILTEAKFQILESSLARKFGAAAQDKLVLYFGGSSPARLNELIEVDVDTGNYIPLDTGEAPPVRMCHTLTSLGSSQEFMMIGGRQSPKDGYTDTWVFNMGSNLWRQGPSLPESRYRHAACLIENQILVFGGSTTGSPFLTYDPVQQTFETPDHNLDLDRPLISAAMDYNHEAQVGVIVGGSFDETLVSDALYTFSYNGNTVKIKNSLKHPLLQRYGAKVKFINNHTLMLVGGTSPEMLFGQETSIVIIDIKSGKICGLKIHPDIWDDHPLFLVGFELVQISLDEFLVIGGGATCYGFGAVANKSFKISISNILNGLD</sequence>
<dbReference type="InParanoid" id="G8ZL72"/>
<evidence type="ECO:0000256" key="7">
    <source>
        <dbReference type="ARBA" id="ARBA00022603"/>
    </source>
</evidence>
<dbReference type="PANTHER" id="PTHR46529">
    <property type="entry name" value="TRNA WYBUTOSINE-SYNTHESIZING PROTEIN 4"/>
    <property type="match status" value="1"/>
</dbReference>
<dbReference type="FunCoup" id="G8ZL72">
    <property type="interactions" value="126"/>
</dbReference>
<keyword evidence="8" id="KW-0808">Transferase</keyword>
<evidence type="ECO:0000256" key="12">
    <source>
        <dbReference type="ARBA" id="ARBA00030847"/>
    </source>
</evidence>
<dbReference type="SUPFAM" id="SSF53335">
    <property type="entry name" value="S-adenosyl-L-methionine-dependent methyltransferases"/>
    <property type="match status" value="1"/>
</dbReference>
<organism evidence="14 15">
    <name type="scientific">Torulaspora delbrueckii</name>
    <name type="common">Yeast</name>
    <name type="synonym">Candida colliculosa</name>
    <dbReference type="NCBI Taxonomy" id="4950"/>
    <lineage>
        <taxon>Eukaryota</taxon>
        <taxon>Fungi</taxon>
        <taxon>Dikarya</taxon>
        <taxon>Ascomycota</taxon>
        <taxon>Saccharomycotina</taxon>
        <taxon>Saccharomycetes</taxon>
        <taxon>Saccharomycetales</taxon>
        <taxon>Saccharomycetaceae</taxon>
        <taxon>Torulaspora</taxon>
    </lineage>
</organism>
<dbReference type="OrthoDB" id="47172at2759"/>
<dbReference type="InterPro" id="IPR007213">
    <property type="entry name" value="Ppm1/Ppm2/Tcmp"/>
</dbReference>
<keyword evidence="10" id="KW-0819">tRNA processing</keyword>
<dbReference type="KEGG" id="tdl:TDEL_0A00340"/>
<dbReference type="AlphaFoldDB" id="G8ZL72"/>
<dbReference type="EC" id="2.1.1.290" evidence="5"/>
<dbReference type="EC" id="2.3.1.231" evidence="4"/>
<dbReference type="InterPro" id="IPR015915">
    <property type="entry name" value="Kelch-typ_b-propeller"/>
</dbReference>
<dbReference type="SUPFAM" id="SSF50965">
    <property type="entry name" value="Galactose oxidase, central domain"/>
    <property type="match status" value="1"/>
</dbReference>
<dbReference type="STRING" id="1076872.G8ZL72"/>
<evidence type="ECO:0000313" key="14">
    <source>
        <dbReference type="EMBL" id="CCE89366.1"/>
    </source>
</evidence>
<evidence type="ECO:0000256" key="2">
    <source>
        <dbReference type="ARBA" id="ARBA00004797"/>
    </source>
</evidence>
<dbReference type="GO" id="GO:0008175">
    <property type="term" value="F:tRNA methyltransferase activity"/>
    <property type="evidence" value="ECO:0007669"/>
    <property type="project" value="EnsemblFungi"/>
</dbReference>
<keyword evidence="15" id="KW-1185">Reference proteome</keyword>
<accession>G8ZL72</accession>
<dbReference type="SMART" id="SM00612">
    <property type="entry name" value="Kelch"/>
    <property type="match status" value="1"/>
</dbReference>
<evidence type="ECO:0000256" key="5">
    <source>
        <dbReference type="ARBA" id="ARBA00012779"/>
    </source>
</evidence>
<dbReference type="eggNOG" id="KOG2918">
    <property type="taxonomic scope" value="Eukaryota"/>
</dbReference>
<protein>
    <recommendedName>
        <fullName evidence="6">tRNA wybutosine-synthesizing protein 4</fullName>
        <ecNumber evidence="5">2.1.1.290</ecNumber>
        <ecNumber evidence="4">2.3.1.231</ecNumber>
    </recommendedName>
    <alternativeName>
        <fullName evidence="12">tRNA(Phe) (7-(3-amino-3-(methoxycarbonyl)propyl)wyosine(37)-N)-methoxycarbonyltransferase</fullName>
    </alternativeName>
    <alternativeName>
        <fullName evidence="11">tRNA(Phe) (7-(3-amino-3-carboxypropyl)wyosine(37)-O)-methyltransferase</fullName>
    </alternativeName>
</protein>
<evidence type="ECO:0000256" key="3">
    <source>
        <dbReference type="ARBA" id="ARBA00010703"/>
    </source>
</evidence>
<evidence type="ECO:0000256" key="1">
    <source>
        <dbReference type="ARBA" id="ARBA00001806"/>
    </source>
</evidence>
<dbReference type="InterPro" id="IPR006652">
    <property type="entry name" value="Kelch_1"/>
</dbReference>
<evidence type="ECO:0000313" key="15">
    <source>
        <dbReference type="Proteomes" id="UP000005627"/>
    </source>
</evidence>
<dbReference type="GO" id="GO:0030488">
    <property type="term" value="P:tRNA methylation"/>
    <property type="evidence" value="ECO:0007669"/>
    <property type="project" value="EnsemblFungi"/>
</dbReference>